<dbReference type="GO" id="GO:0000287">
    <property type="term" value="F:magnesium ion binding"/>
    <property type="evidence" value="ECO:0007669"/>
    <property type="project" value="TreeGrafter"/>
</dbReference>
<accession>A6G7W4</accession>
<dbReference type="PANTHER" id="PTHR32308">
    <property type="entry name" value="LYASE BETA SUBUNIT, PUTATIVE (AFU_ORTHOLOGUE AFUA_4G13030)-RELATED"/>
    <property type="match status" value="1"/>
</dbReference>
<dbReference type="Pfam" id="PF22484">
    <property type="entry name" value="DUF6986"/>
    <property type="match status" value="1"/>
</dbReference>
<dbReference type="Proteomes" id="UP000005801">
    <property type="component" value="Unassembled WGS sequence"/>
</dbReference>
<dbReference type="InterPro" id="IPR040442">
    <property type="entry name" value="Pyrv_kinase-like_dom_sf"/>
</dbReference>
<sequence>MSNTETPTPSLGEAAARVLERLEPANREFTARFGGDRPDRQPVHTVYGGAQLYKAETTTKLGELALRALDQHAPDAQTFAEAVGMAGDAALAAKVYGRVRAKLEREPVEDFRIDFEDGYGTRTDAEEDREAARTAGEVVEAMGRGQLPPFIGIRIKSLTEENKARAARTLDIFVSTLVAKLGAPRLPDNFVVTVPKVSIPEQVSAVVELCELLEDHTGLARGALALELMVETTQSMVDAHGRATLPRLLDAARGRCTGAHFGTYDYTASASVTAAYQVMDHPACDMARNMMMWAYAGTGVFLSDGATNVMPVGDTETVHAAWRLAYGHTRHSLETGFYQGWDLHPAQLPVRYAACYAFFLEGFEQAAERLSNFIAKAAQATLVGEVFDDAATGQGLLNYFLRARNCGAITDAELAQTGLSVEEIQLRSFAKILAGRRG</sequence>
<name>A6G7W4_9BACT</name>
<keyword evidence="5" id="KW-1185">Reference proteome</keyword>
<gene>
    <name evidence="4" type="ORF">PPSIR1_23609</name>
</gene>
<dbReference type="InterPro" id="IPR054255">
    <property type="entry name" value="DUF6986"/>
</dbReference>
<evidence type="ECO:0000313" key="4">
    <source>
        <dbReference type="EMBL" id="EDM78057.1"/>
    </source>
</evidence>
<evidence type="ECO:0000313" key="5">
    <source>
        <dbReference type="Proteomes" id="UP000005801"/>
    </source>
</evidence>
<dbReference type="EMBL" id="ABCS01000036">
    <property type="protein sequence ID" value="EDM78057.1"/>
    <property type="molecule type" value="Genomic_DNA"/>
</dbReference>
<proteinExistence type="predicted"/>
<comment type="cofactor">
    <cofactor evidence="1">
        <name>Mg(2+)</name>
        <dbReference type="ChEBI" id="CHEBI:18420"/>
    </cofactor>
</comment>
<dbReference type="PANTHER" id="PTHR32308:SF10">
    <property type="entry name" value="CITRATE LYASE SUBUNIT BETA"/>
    <property type="match status" value="1"/>
</dbReference>
<dbReference type="AlphaFoldDB" id="A6G7W4"/>
<dbReference type="GO" id="GO:0003824">
    <property type="term" value="F:catalytic activity"/>
    <property type="evidence" value="ECO:0007669"/>
    <property type="project" value="InterPro"/>
</dbReference>
<evidence type="ECO:0000256" key="2">
    <source>
        <dbReference type="ARBA" id="ARBA00022723"/>
    </source>
</evidence>
<evidence type="ECO:0000256" key="3">
    <source>
        <dbReference type="ARBA" id="ARBA00022842"/>
    </source>
</evidence>
<dbReference type="RefSeq" id="WP_006972809.1">
    <property type="nucleotide sequence ID" value="NZ_ABCS01000036.1"/>
</dbReference>
<keyword evidence="3" id="KW-0460">Magnesium</keyword>
<comment type="caution">
    <text evidence="4">The sequence shown here is derived from an EMBL/GenBank/DDBJ whole genome shotgun (WGS) entry which is preliminary data.</text>
</comment>
<organism evidence="4 5">
    <name type="scientific">Plesiocystis pacifica SIR-1</name>
    <dbReference type="NCBI Taxonomy" id="391625"/>
    <lineage>
        <taxon>Bacteria</taxon>
        <taxon>Pseudomonadati</taxon>
        <taxon>Myxococcota</taxon>
        <taxon>Polyangia</taxon>
        <taxon>Nannocystales</taxon>
        <taxon>Nannocystaceae</taxon>
        <taxon>Plesiocystis</taxon>
    </lineage>
</organism>
<dbReference type="STRING" id="391625.PPSIR1_23609"/>
<evidence type="ECO:0000256" key="1">
    <source>
        <dbReference type="ARBA" id="ARBA00001946"/>
    </source>
</evidence>
<dbReference type="eggNOG" id="COG2301">
    <property type="taxonomic scope" value="Bacteria"/>
</dbReference>
<dbReference type="InterPro" id="IPR015813">
    <property type="entry name" value="Pyrv/PenolPyrv_kinase-like_dom"/>
</dbReference>
<dbReference type="OrthoDB" id="9808769at2"/>
<dbReference type="SUPFAM" id="SSF51621">
    <property type="entry name" value="Phosphoenolpyruvate/pyruvate domain"/>
    <property type="match status" value="1"/>
</dbReference>
<reference evidence="4 5" key="1">
    <citation type="submission" date="2007-06" db="EMBL/GenBank/DDBJ databases">
        <authorList>
            <person name="Shimkets L."/>
            <person name="Ferriera S."/>
            <person name="Johnson J."/>
            <person name="Kravitz S."/>
            <person name="Beeson K."/>
            <person name="Sutton G."/>
            <person name="Rogers Y.-H."/>
            <person name="Friedman R."/>
            <person name="Frazier M."/>
            <person name="Venter J.C."/>
        </authorList>
    </citation>
    <scope>NUCLEOTIDE SEQUENCE [LARGE SCALE GENOMIC DNA]</scope>
    <source>
        <strain evidence="4 5">SIR-1</strain>
    </source>
</reference>
<dbReference type="GO" id="GO:0006107">
    <property type="term" value="P:oxaloacetate metabolic process"/>
    <property type="evidence" value="ECO:0007669"/>
    <property type="project" value="TreeGrafter"/>
</dbReference>
<protein>
    <submittedName>
        <fullName evidence="4">Uncharacterized protein</fullName>
    </submittedName>
</protein>
<keyword evidence="2" id="KW-0479">Metal-binding</keyword>
<dbReference type="Gene3D" id="3.20.20.60">
    <property type="entry name" value="Phosphoenolpyruvate-binding domains"/>
    <property type="match status" value="1"/>
</dbReference>